<proteinExistence type="predicted"/>
<sequence>MTTQQRGQRPFDVLVIGAGIAGLTAAIALGKQGHRVVILEKSRFARETGAAISMPPNCTALLQWMGINPRDFGGTLLHRMQLRDHQGNIKQDQDYTSLRHEWQAEWYMVHRVDLHNHLKQRALDTATLHLECKIIKVDITSSRPSVTLQDGRRFECDILLGADGLQSVLRAIIAPGSTAPKPTGKSAFRWLLPTNQLRNAAVTIEAVRNPGSFIEWAASDRRLVVYPCSDNQILNLAGFLPTAEAGKLGEGWQATGNKEALVRGFADFSPSVKALVEYAGDDLKVWELYDMKALPSWVRGHSALLGDAAHPFQPYMGQGGAMAIEDAVSLAILLPLGTLTKDVPGRLALYEQARRERVEMILEYTRINGRDDGDDSAKRINADEMIKVIGMCFAHNEVQSSGALLRSADGLVLSKL</sequence>
<dbReference type="Proteomes" id="UP001177260">
    <property type="component" value="Unassembled WGS sequence"/>
</dbReference>
<evidence type="ECO:0000313" key="2">
    <source>
        <dbReference type="Proteomes" id="UP001177260"/>
    </source>
</evidence>
<organism evidence="1 2">
    <name type="scientific">Aspergillus melleus</name>
    <dbReference type="NCBI Taxonomy" id="138277"/>
    <lineage>
        <taxon>Eukaryota</taxon>
        <taxon>Fungi</taxon>
        <taxon>Dikarya</taxon>
        <taxon>Ascomycota</taxon>
        <taxon>Pezizomycotina</taxon>
        <taxon>Eurotiomycetes</taxon>
        <taxon>Eurotiomycetidae</taxon>
        <taxon>Eurotiales</taxon>
        <taxon>Aspergillaceae</taxon>
        <taxon>Aspergillus</taxon>
        <taxon>Aspergillus subgen. Circumdati</taxon>
    </lineage>
</organism>
<gene>
    <name evidence="1" type="ORF">N8T08_008406</name>
</gene>
<dbReference type="EMBL" id="JAOPJF010000058">
    <property type="protein sequence ID" value="KAK1141893.1"/>
    <property type="molecule type" value="Genomic_DNA"/>
</dbReference>
<reference evidence="1 2" key="1">
    <citation type="journal article" date="2023" name="ACS Omega">
        <title>Identification of the Neoaspergillic Acid Biosynthesis Gene Cluster by Establishing an In Vitro CRISPR-Ribonucleoprotein Genetic System in Aspergillus melleus.</title>
        <authorList>
            <person name="Yuan B."/>
            <person name="Grau M.F."/>
            <person name="Murata R.M."/>
            <person name="Torok T."/>
            <person name="Venkateswaran K."/>
            <person name="Stajich J.E."/>
            <person name="Wang C.C.C."/>
        </authorList>
    </citation>
    <scope>NUCLEOTIDE SEQUENCE [LARGE SCALE GENOMIC DNA]</scope>
    <source>
        <strain evidence="1 2">IMV 1140</strain>
    </source>
</reference>
<keyword evidence="2" id="KW-1185">Reference proteome</keyword>
<evidence type="ECO:0000313" key="1">
    <source>
        <dbReference type="EMBL" id="KAK1141893.1"/>
    </source>
</evidence>
<comment type="caution">
    <text evidence="1">The sequence shown here is derived from an EMBL/GenBank/DDBJ whole genome shotgun (WGS) entry which is preliminary data.</text>
</comment>
<name>A0ACC3AVU5_9EURO</name>
<accession>A0ACC3AVU5</accession>
<protein>
    <submittedName>
        <fullName evidence="1">Uncharacterized protein</fullName>
    </submittedName>
</protein>